<keyword evidence="4" id="KW-0456">Lyase</keyword>
<evidence type="ECO:0000313" key="4">
    <source>
        <dbReference type="EMBL" id="KAF5867045.1"/>
    </source>
</evidence>
<sequence length="448" mass="48602">MTHSSPNPKPTPFKEGSFLPGGHNTDPPLPETDPTIGTKLNHSMLRIRDPTRTLHFYIDLMGMRTVFTMNAGPFTMYYLGYPTSPEDRADLLSWAARASDPANLTRTLGLLELFHIHGTEREVEDGGVEMANGNVPPNLGFGHLGFTVPNVRGTVERLRDAGVRVVKELGVSTRESVPLSEWEEKRGVGLGEIHPNYKEFFDQIAYVADPDGYIIEILPQNWQQGRISVYSTLAKTAADIQETVKFAKKHNLRLVIKNSGHDVMGRSSAPGSLQILTNGMKDIQIVDNFKPAGAPESKNEGPAVKIAAGVSLQELYAAAAAKKRTVVGGTAYTVGTAGGYVQGGGHSLLGPWKGMGSDNALEFTIRELVIANEYQNNELFWALRGGGSGTFGVIFWEAVTAFHTELPALNDAGGAGYCWMIPDAPLSENVSVSTMYIMLVLPNQTDTT</sequence>
<dbReference type="InterPro" id="IPR016166">
    <property type="entry name" value="FAD-bd_PCMH"/>
</dbReference>
<dbReference type="Pfam" id="PF01565">
    <property type="entry name" value="FAD_binding_4"/>
    <property type="match status" value="1"/>
</dbReference>
<evidence type="ECO:0000256" key="1">
    <source>
        <dbReference type="SAM" id="MobiDB-lite"/>
    </source>
</evidence>
<dbReference type="GO" id="GO:0071949">
    <property type="term" value="F:FAD binding"/>
    <property type="evidence" value="ECO:0007669"/>
    <property type="project" value="InterPro"/>
</dbReference>
<gene>
    <name evidence="4" type="primary">GLO1_1</name>
    <name evidence="4" type="ORF">ETB97_006891</name>
</gene>
<dbReference type="SUPFAM" id="SSF56176">
    <property type="entry name" value="FAD-binding/transporter-associated domain-like"/>
    <property type="match status" value="1"/>
</dbReference>
<dbReference type="InterPro" id="IPR006094">
    <property type="entry name" value="Oxid_FAD_bind_N"/>
</dbReference>
<feature type="domain" description="VOC" evidence="3">
    <location>
        <begin position="39"/>
        <end position="220"/>
    </location>
</feature>
<dbReference type="InterPro" id="IPR036318">
    <property type="entry name" value="FAD-bd_PCMH-like_sf"/>
</dbReference>
<proteinExistence type="predicted"/>
<evidence type="ECO:0000259" key="3">
    <source>
        <dbReference type="PROSITE" id="PS51819"/>
    </source>
</evidence>
<feature type="region of interest" description="Disordered" evidence="1">
    <location>
        <begin position="1"/>
        <end position="37"/>
    </location>
</feature>
<dbReference type="AlphaFoldDB" id="A0A8H6ECZ4"/>
<dbReference type="InterPro" id="IPR016169">
    <property type="entry name" value="FAD-bd_PCMH_sub2"/>
</dbReference>
<dbReference type="PROSITE" id="PS51387">
    <property type="entry name" value="FAD_PCMH"/>
    <property type="match status" value="1"/>
</dbReference>
<dbReference type="InterPro" id="IPR004360">
    <property type="entry name" value="Glyas_Fos-R_dOase_dom"/>
</dbReference>
<dbReference type="SUPFAM" id="SSF54593">
    <property type="entry name" value="Glyoxalase/Bleomycin resistance protein/Dihydroxybiphenyl dioxygenase"/>
    <property type="match status" value="1"/>
</dbReference>
<keyword evidence="5" id="KW-1185">Reference proteome</keyword>
<dbReference type="EMBL" id="SPNV01000003">
    <property type="protein sequence ID" value="KAF5867045.1"/>
    <property type="molecule type" value="Genomic_DNA"/>
</dbReference>
<dbReference type="PROSITE" id="PS51819">
    <property type="entry name" value="VOC"/>
    <property type="match status" value="1"/>
</dbReference>
<dbReference type="Proteomes" id="UP000541154">
    <property type="component" value="Unassembled WGS sequence"/>
</dbReference>
<organism evidence="4 5">
    <name type="scientific">Petromyces alliaceus</name>
    <name type="common">Aspergillus alliaceus</name>
    <dbReference type="NCBI Taxonomy" id="209559"/>
    <lineage>
        <taxon>Eukaryota</taxon>
        <taxon>Fungi</taxon>
        <taxon>Dikarya</taxon>
        <taxon>Ascomycota</taxon>
        <taxon>Pezizomycotina</taxon>
        <taxon>Eurotiomycetes</taxon>
        <taxon>Eurotiomycetidae</taxon>
        <taxon>Eurotiales</taxon>
        <taxon>Aspergillaceae</taxon>
        <taxon>Aspergillus</taxon>
        <taxon>Aspergillus subgen. Circumdati</taxon>
    </lineage>
</organism>
<dbReference type="InterPro" id="IPR037523">
    <property type="entry name" value="VOC_core"/>
</dbReference>
<evidence type="ECO:0000313" key="5">
    <source>
        <dbReference type="Proteomes" id="UP000541154"/>
    </source>
</evidence>
<dbReference type="InterPro" id="IPR029068">
    <property type="entry name" value="Glyas_Bleomycin-R_OHBP_Dase"/>
</dbReference>
<dbReference type="PANTHER" id="PTHR10374">
    <property type="entry name" value="LACTOYLGLUTATHIONE LYASE GLYOXALASE I"/>
    <property type="match status" value="1"/>
</dbReference>
<comment type="caution">
    <text evidence="4">The sequence shown here is derived from an EMBL/GenBank/DDBJ whole genome shotgun (WGS) entry which is preliminary data.</text>
</comment>
<feature type="domain" description="FAD-binding PCMH-type" evidence="2">
    <location>
        <begin position="222"/>
        <end position="404"/>
    </location>
</feature>
<dbReference type="Gene3D" id="3.30.465.10">
    <property type="match status" value="1"/>
</dbReference>
<dbReference type="GO" id="GO:0016829">
    <property type="term" value="F:lyase activity"/>
    <property type="evidence" value="ECO:0007669"/>
    <property type="project" value="UniProtKB-KW"/>
</dbReference>
<reference evidence="4 5" key="1">
    <citation type="submission" date="2019-04" db="EMBL/GenBank/DDBJ databases">
        <title>Aspergillus burnettii sp. nov., novel species from soil in southeast Queensland.</title>
        <authorList>
            <person name="Gilchrist C.L.M."/>
            <person name="Pitt J.I."/>
            <person name="Lange L."/>
            <person name="Lacey H.J."/>
            <person name="Vuong D."/>
            <person name="Midgley D.J."/>
            <person name="Greenfield P."/>
            <person name="Bradbury M."/>
            <person name="Lacey E."/>
            <person name="Busk P.K."/>
            <person name="Pilgaard B."/>
            <person name="Chooi Y.H."/>
            <person name="Piggott A.M."/>
        </authorList>
    </citation>
    <scope>NUCLEOTIDE SEQUENCE [LARGE SCALE GENOMIC DNA]</scope>
    <source>
        <strain evidence="4 5">FRR 5400</strain>
    </source>
</reference>
<protein>
    <submittedName>
        <fullName evidence="4">Lactoylglutathione lyase</fullName>
    </submittedName>
</protein>
<dbReference type="Pfam" id="PF00903">
    <property type="entry name" value="Glyoxalase"/>
    <property type="match status" value="1"/>
</dbReference>
<accession>A0A8H6ECZ4</accession>
<name>A0A8H6ECZ4_PETAA</name>
<evidence type="ECO:0000259" key="2">
    <source>
        <dbReference type="PROSITE" id="PS51387"/>
    </source>
</evidence>
<dbReference type="Gene3D" id="3.10.180.10">
    <property type="entry name" value="2,3-Dihydroxybiphenyl 1,2-Dioxygenase, domain 1"/>
    <property type="match status" value="1"/>
</dbReference>
<dbReference type="PANTHER" id="PTHR10374:SF19">
    <property type="entry name" value="LYASE (GLO1), PUTATIVE (AFU_ORTHOLOGUE AFUA_2G13550)-RELATED"/>
    <property type="match status" value="1"/>
</dbReference>